<dbReference type="InterPro" id="IPR017189">
    <property type="entry name" value="CTP-phospocholine_CTT"/>
</dbReference>
<accession>A0ABU4GAJ0</accession>
<dbReference type="Gene3D" id="3.90.550.10">
    <property type="entry name" value="Spore Coat Polysaccharide Biosynthesis Protein SpsA, Chain A"/>
    <property type="match status" value="1"/>
</dbReference>
<dbReference type="Proteomes" id="UP001282284">
    <property type="component" value="Unassembled WGS sequence"/>
</dbReference>
<dbReference type="SUPFAM" id="SSF53448">
    <property type="entry name" value="Nucleotide-diphospho-sugar transferases"/>
    <property type="match status" value="1"/>
</dbReference>
<protein>
    <submittedName>
        <fullName evidence="4">Sugar phosphate nucleotidyltransferase</fullName>
    </submittedName>
</protein>
<dbReference type="PIRSF" id="PIRSF037382">
    <property type="entry name" value="CCT_LicC"/>
    <property type="match status" value="1"/>
</dbReference>
<evidence type="ECO:0000256" key="1">
    <source>
        <dbReference type="ARBA" id="ARBA00022679"/>
    </source>
</evidence>
<dbReference type="Pfam" id="PF00483">
    <property type="entry name" value="NTP_transferase"/>
    <property type="match status" value="1"/>
</dbReference>
<name>A0ABU4GAJ0_9BACL</name>
<evidence type="ECO:0000259" key="3">
    <source>
        <dbReference type="Pfam" id="PF00483"/>
    </source>
</evidence>
<organism evidence="4 5">
    <name type="scientific">Sporosarcina saromensis</name>
    <dbReference type="NCBI Taxonomy" id="359365"/>
    <lineage>
        <taxon>Bacteria</taxon>
        <taxon>Bacillati</taxon>
        <taxon>Bacillota</taxon>
        <taxon>Bacilli</taxon>
        <taxon>Bacillales</taxon>
        <taxon>Caryophanaceae</taxon>
        <taxon>Sporosarcina</taxon>
    </lineage>
</organism>
<keyword evidence="2" id="KW-0548">Nucleotidyltransferase</keyword>
<reference evidence="4 5" key="1">
    <citation type="submission" date="2023-06" db="EMBL/GenBank/DDBJ databases">
        <title>Sporosarcina sp. nov., isolated from Korean traditional fermented seafood 'Jeotgal'.</title>
        <authorList>
            <person name="Yang A.I."/>
            <person name="Shin N.-R."/>
        </authorList>
    </citation>
    <scope>NUCLEOTIDE SEQUENCE [LARGE SCALE GENOMIC DNA]</scope>
    <source>
        <strain evidence="4 5">KCTC13119</strain>
    </source>
</reference>
<dbReference type="PANTHER" id="PTHR43584:SF5">
    <property type="entry name" value="PROTEIN LICC"/>
    <property type="match status" value="1"/>
</dbReference>
<dbReference type="CDD" id="cd02523">
    <property type="entry name" value="PC_cytidylyltransferase"/>
    <property type="match status" value="1"/>
</dbReference>
<comment type="caution">
    <text evidence="4">The sequence shown here is derived from an EMBL/GenBank/DDBJ whole genome shotgun (WGS) entry which is preliminary data.</text>
</comment>
<sequence length="236" mass="27627">MRAIILAAGMGTRLRPLTDERPKGLVEVLGKPIVERQIEFLKEKGIHDIIVVTGYLRDHYDYLVEKYGVSLIHNDKYDVYNNIYTMYVVKDYLPGSYVVESDFFWTTNIIDPNPVGSKCFCNLRENFTNEWIIRFNEESHRITEFEIGDGQNEYILSGISYWTEEDGKFIVEKLEQEIESGNFKELYWDEMVKRHLGDMHVELVPLSSTDTYEIDSVEDLKFAESNIVEQKKRVSI</sequence>
<evidence type="ECO:0000313" key="4">
    <source>
        <dbReference type="EMBL" id="MDW0114028.1"/>
    </source>
</evidence>
<dbReference type="InterPro" id="IPR029044">
    <property type="entry name" value="Nucleotide-diphossugar_trans"/>
</dbReference>
<dbReference type="InterPro" id="IPR050065">
    <property type="entry name" value="GlmU-like"/>
</dbReference>
<feature type="domain" description="Nucleotidyl transferase" evidence="3">
    <location>
        <begin position="3"/>
        <end position="55"/>
    </location>
</feature>
<dbReference type="PANTHER" id="PTHR43584">
    <property type="entry name" value="NUCLEOTIDYL TRANSFERASE"/>
    <property type="match status" value="1"/>
</dbReference>
<dbReference type="RefSeq" id="WP_317944770.1">
    <property type="nucleotide sequence ID" value="NZ_JAUBDI010000012.1"/>
</dbReference>
<evidence type="ECO:0000256" key="2">
    <source>
        <dbReference type="ARBA" id="ARBA00022695"/>
    </source>
</evidence>
<proteinExistence type="predicted"/>
<dbReference type="InterPro" id="IPR005835">
    <property type="entry name" value="NTP_transferase_dom"/>
</dbReference>
<keyword evidence="5" id="KW-1185">Reference proteome</keyword>
<gene>
    <name evidence="4" type="ORF">QT711_12600</name>
</gene>
<evidence type="ECO:0000313" key="5">
    <source>
        <dbReference type="Proteomes" id="UP001282284"/>
    </source>
</evidence>
<dbReference type="EMBL" id="JAUBDI010000012">
    <property type="protein sequence ID" value="MDW0114028.1"/>
    <property type="molecule type" value="Genomic_DNA"/>
</dbReference>
<keyword evidence="1" id="KW-0808">Transferase</keyword>